<accession>A0A814BUX7</accession>
<dbReference type="GO" id="GO:0015074">
    <property type="term" value="P:DNA integration"/>
    <property type="evidence" value="ECO:0007669"/>
    <property type="project" value="InterPro"/>
</dbReference>
<name>A0A814BUX7_9BILA</name>
<gene>
    <name evidence="2" type="ORF">OXX778_LOCUS13084</name>
</gene>
<proteinExistence type="predicted"/>
<evidence type="ECO:0000313" key="3">
    <source>
        <dbReference type="Proteomes" id="UP000663879"/>
    </source>
</evidence>
<dbReference type="Pfam" id="PF00665">
    <property type="entry name" value="rve"/>
    <property type="match status" value="1"/>
</dbReference>
<dbReference type="PANTHER" id="PTHR37984:SF15">
    <property type="entry name" value="INTEGRASE CATALYTIC DOMAIN-CONTAINING PROTEIN"/>
    <property type="match status" value="1"/>
</dbReference>
<dbReference type="AlphaFoldDB" id="A0A814BUX7"/>
<keyword evidence="3" id="KW-1185">Reference proteome</keyword>
<protein>
    <recommendedName>
        <fullName evidence="1">Integrase catalytic domain-containing protein</fullName>
    </recommendedName>
</protein>
<dbReference type="Proteomes" id="UP000663879">
    <property type="component" value="Unassembled WGS sequence"/>
</dbReference>
<dbReference type="OrthoDB" id="441971at2759"/>
<reference evidence="2" key="1">
    <citation type="submission" date="2021-02" db="EMBL/GenBank/DDBJ databases">
        <authorList>
            <person name="Nowell W R."/>
        </authorList>
    </citation>
    <scope>NUCLEOTIDE SEQUENCE</scope>
    <source>
        <strain evidence="2">Ploen Becks lab</strain>
    </source>
</reference>
<dbReference type="FunFam" id="1.10.340.70:FF:000001">
    <property type="entry name" value="Retrovirus-related Pol polyprotein from transposon gypsy-like Protein"/>
    <property type="match status" value="1"/>
</dbReference>
<organism evidence="2 3">
    <name type="scientific">Brachionus calyciflorus</name>
    <dbReference type="NCBI Taxonomy" id="104777"/>
    <lineage>
        <taxon>Eukaryota</taxon>
        <taxon>Metazoa</taxon>
        <taxon>Spiralia</taxon>
        <taxon>Gnathifera</taxon>
        <taxon>Rotifera</taxon>
        <taxon>Eurotatoria</taxon>
        <taxon>Monogononta</taxon>
        <taxon>Pseudotrocha</taxon>
        <taxon>Ploima</taxon>
        <taxon>Brachionidae</taxon>
        <taxon>Brachionus</taxon>
    </lineage>
</organism>
<dbReference type="PANTHER" id="PTHR37984">
    <property type="entry name" value="PROTEIN CBG26694"/>
    <property type="match status" value="1"/>
</dbReference>
<dbReference type="SUPFAM" id="SSF53098">
    <property type="entry name" value="Ribonuclease H-like"/>
    <property type="match status" value="1"/>
</dbReference>
<dbReference type="PROSITE" id="PS50994">
    <property type="entry name" value="INTEGRASE"/>
    <property type="match status" value="1"/>
</dbReference>
<dbReference type="GO" id="GO:0003676">
    <property type="term" value="F:nucleic acid binding"/>
    <property type="evidence" value="ECO:0007669"/>
    <property type="project" value="InterPro"/>
</dbReference>
<dbReference type="InterPro" id="IPR050951">
    <property type="entry name" value="Retrovirus_Pol_polyprotein"/>
</dbReference>
<dbReference type="Pfam" id="PF17921">
    <property type="entry name" value="Integrase_H2C2"/>
    <property type="match status" value="1"/>
</dbReference>
<dbReference type="InterPro" id="IPR036397">
    <property type="entry name" value="RNaseH_sf"/>
</dbReference>
<dbReference type="Gene3D" id="3.30.420.10">
    <property type="entry name" value="Ribonuclease H-like superfamily/Ribonuclease H"/>
    <property type="match status" value="1"/>
</dbReference>
<feature type="domain" description="Integrase catalytic" evidence="1">
    <location>
        <begin position="162"/>
        <end position="320"/>
    </location>
</feature>
<dbReference type="Gene3D" id="1.10.340.70">
    <property type="match status" value="1"/>
</dbReference>
<dbReference type="InterPro" id="IPR041588">
    <property type="entry name" value="Integrase_H2C2"/>
</dbReference>
<dbReference type="InterPro" id="IPR001584">
    <property type="entry name" value="Integrase_cat-core"/>
</dbReference>
<dbReference type="InterPro" id="IPR012337">
    <property type="entry name" value="RNaseH-like_sf"/>
</dbReference>
<dbReference type="FunFam" id="3.30.420.10:FF:000032">
    <property type="entry name" value="Retrovirus-related Pol polyprotein from transposon 297-like Protein"/>
    <property type="match status" value="1"/>
</dbReference>
<evidence type="ECO:0000313" key="2">
    <source>
        <dbReference type="EMBL" id="CAF0934377.1"/>
    </source>
</evidence>
<sequence>MFVINDINIQSNEQVLNTVLLKFVYKMSDQSNDENIDWIKKVLKKEIDESKIIKTELNLEKLAFLKEIESLFIHESKLWGKTNEDLVQFVVPNDERMKVIELNHESIMSGHLKFDKTLNRIKNKFFWPKLRSDVKELIKKCIICQKTSDPKHKIRIPLDPQRPSYPLEIVTTDILGPLKTSKNGFKYILVVIDHFTKWIVLYAIKDIDAKTTAKFLFEFICKFGIPTAFLSDQGKKYQAHLLQELWELLDIRRLRTSQFHLECDGLSERLNRTLKRMIKCFINDNHDNWDELLPALSFAYNTATHSTTKFTPYELMYGRKPKLPIDLVYKTQKLDLPSNQMVMLNL</sequence>
<dbReference type="EMBL" id="CAJNOC010002458">
    <property type="protein sequence ID" value="CAF0934377.1"/>
    <property type="molecule type" value="Genomic_DNA"/>
</dbReference>
<evidence type="ECO:0000259" key="1">
    <source>
        <dbReference type="PROSITE" id="PS50994"/>
    </source>
</evidence>
<comment type="caution">
    <text evidence="2">The sequence shown here is derived from an EMBL/GenBank/DDBJ whole genome shotgun (WGS) entry which is preliminary data.</text>
</comment>